<keyword evidence="3" id="KW-1185">Reference proteome</keyword>
<accession>A6NY98</accession>
<dbReference type="EMBL" id="AAXG02000028">
    <property type="protein sequence ID" value="EDM99268.1"/>
    <property type="molecule type" value="Genomic_DNA"/>
</dbReference>
<keyword evidence="1" id="KW-0472">Membrane</keyword>
<sequence length="1195" mass="131256">MDVSTSITNITADNVTVYVEGDYNPTYLYYPKVSELHMANNTNGALWNPMIKELPKTLHASVMKGAGVAILYDGWIDLENVGTTKPEGATRAGEILGYDIYAKLGEKYIPTSETSSYDQAGNPIKVPVGYTYENGGIYSKSDPVNYTWAITQLYRAVGVEQVEFYVLTEGRKPLGDGKPGPGTYDINSSPLAQFITMSTKGVDLSAVIANVHATRTNPDTYLEIAEKDCIGVVPSADREKQRLTVGEFCLLAYKLMDLYGEPVLTDKETYLLLEAYGQKLPYGIPEAQLEAVKYLLARGIIDSDMSWRDDITFEDASTILMRIKDKDSRLTFKEIQLTTDVGLLAKGYYPTTVSTYSSPIELTDQFTGYDSYASYDYFVEAVDDIRFKSVSGNYTLPFIGAGYDNVDGVLAGTSYVGRVTINEREFYHFRADMPLDTIGVNGSVYINTAKGNDAPARYTLPLPGSGNEGGYYTYEGGKVDATSTTVVSEWAWHPLDDSAVQFPSEYLDKARHEKNAGQYNTQLGLFNESSYGFSFRVYSSDLGKVSFKNAAGESKTLKDVTNQTEDLGNNISLRRTYKDSSAYNTFEVRGCSNKNTLSELFHCDGGAAYQAYPAFARQNNQYLVSVDYLKSIGAVWEFTKTSDTTYYLGVKSVSGTRKDDPIYTDVFIGTTVDNSYVIRGSQLTVYTSDTAVVVEADTGYYVDYSAVMGVSDLVGFDDNEGSKTLTTGAELEGVQRRYIKNTNNSFIGSGTKDVGEWAATVNVKSGNTIVPYVYCPVTYPLANWVTVDNHLDGQQGIFTFFAKDPNDDTNQGKSDGAVKLTSMLGAEPAKEWDVSFTSIPPISSVEATYDSATDTYSVAGGGLPDVAYIPKYDAFIIKPNLMGSDTFSNYGGFVSKDKSSFLTSLVYSGGSSGYFGDWNYNWYLFSGSDKYSAVNVRHQLQNKTSWYCDLSSFSGGSFESHPNDSPKYYVKWVPAPVGIPGLLGYPESLSATLHMKSNVNTYSGITFASRNTEGGQVYGSGDSTFSQEELKYSLIHATPTAVWIQSCGFAFTFMAGSKLGATPPTAPGLVHGDASAGFDWEQFFKDVGIQNADDWLTIAIIAVLNILPRIFMFAFVILMGLALIANVKPWQIFCDNVFDPYKLLTLGRKDVHTIQLKMVLLYSIIALSLFGLFQNGLILNVIAWFARAVTGILSR</sequence>
<dbReference type="STRING" id="411467.BACCAP_03197"/>
<keyword evidence="1" id="KW-0812">Transmembrane</keyword>
<keyword evidence="1" id="KW-1133">Transmembrane helix</keyword>
<organism evidence="2 3">
    <name type="scientific">Pseudoflavonifractor capillosus ATCC 29799</name>
    <dbReference type="NCBI Taxonomy" id="411467"/>
    <lineage>
        <taxon>Bacteria</taxon>
        <taxon>Bacillati</taxon>
        <taxon>Bacillota</taxon>
        <taxon>Clostridia</taxon>
        <taxon>Eubacteriales</taxon>
        <taxon>Oscillospiraceae</taxon>
        <taxon>Pseudoflavonifractor</taxon>
    </lineage>
</organism>
<comment type="caution">
    <text evidence="2">The sequence shown here is derived from an EMBL/GenBank/DDBJ whole genome shotgun (WGS) entry which is preliminary data.</text>
</comment>
<protein>
    <submittedName>
        <fullName evidence="2">Uncharacterized protein</fullName>
    </submittedName>
</protein>
<feature type="transmembrane region" description="Helical" evidence="1">
    <location>
        <begin position="1159"/>
        <end position="1186"/>
    </location>
</feature>
<gene>
    <name evidence="2" type="ORF">BACCAP_03197</name>
</gene>
<reference evidence="2 3" key="2">
    <citation type="submission" date="2007-06" db="EMBL/GenBank/DDBJ databases">
        <title>Draft genome sequence of Pseudoflavonifractor capillosus ATCC 29799.</title>
        <authorList>
            <person name="Sudarsanam P."/>
            <person name="Ley R."/>
            <person name="Guruge J."/>
            <person name="Turnbaugh P.J."/>
            <person name="Mahowald M."/>
            <person name="Liep D."/>
            <person name="Gordon J."/>
        </authorList>
    </citation>
    <scope>NUCLEOTIDE SEQUENCE [LARGE SCALE GENOMIC DNA]</scope>
    <source>
        <strain evidence="2 3">ATCC 29799</strain>
    </source>
</reference>
<dbReference type="AlphaFoldDB" id="A6NY98"/>
<evidence type="ECO:0000256" key="1">
    <source>
        <dbReference type="SAM" id="Phobius"/>
    </source>
</evidence>
<name>A6NY98_9FIRM</name>
<reference evidence="2 3" key="1">
    <citation type="submission" date="2007-04" db="EMBL/GenBank/DDBJ databases">
        <authorList>
            <person name="Fulton L."/>
            <person name="Clifton S."/>
            <person name="Fulton B."/>
            <person name="Xu J."/>
            <person name="Minx P."/>
            <person name="Pepin K.H."/>
            <person name="Johnson M."/>
            <person name="Thiruvilangam P."/>
            <person name="Bhonagiri V."/>
            <person name="Nash W.E."/>
            <person name="Mardis E.R."/>
            <person name="Wilson R.K."/>
        </authorList>
    </citation>
    <scope>NUCLEOTIDE SEQUENCE [LARGE SCALE GENOMIC DNA]</scope>
    <source>
        <strain evidence="2 3">ATCC 29799</strain>
    </source>
</reference>
<proteinExistence type="predicted"/>
<dbReference type="Proteomes" id="UP000003639">
    <property type="component" value="Unassembled WGS sequence"/>
</dbReference>
<evidence type="ECO:0000313" key="2">
    <source>
        <dbReference type="EMBL" id="EDM99268.1"/>
    </source>
</evidence>
<evidence type="ECO:0000313" key="3">
    <source>
        <dbReference type="Proteomes" id="UP000003639"/>
    </source>
</evidence>
<feature type="transmembrane region" description="Helical" evidence="1">
    <location>
        <begin position="1095"/>
        <end position="1124"/>
    </location>
</feature>